<dbReference type="EMBL" id="LSRX01001226">
    <property type="protein sequence ID" value="OLP82074.1"/>
    <property type="molecule type" value="Genomic_DNA"/>
</dbReference>
<evidence type="ECO:0000256" key="1">
    <source>
        <dbReference type="SAM" id="MobiDB-lite"/>
    </source>
</evidence>
<feature type="signal peptide" evidence="2">
    <location>
        <begin position="1"/>
        <end position="17"/>
    </location>
</feature>
<organism evidence="3 4">
    <name type="scientific">Symbiodinium microadriaticum</name>
    <name type="common">Dinoflagellate</name>
    <name type="synonym">Zooxanthella microadriatica</name>
    <dbReference type="NCBI Taxonomy" id="2951"/>
    <lineage>
        <taxon>Eukaryota</taxon>
        <taxon>Sar</taxon>
        <taxon>Alveolata</taxon>
        <taxon>Dinophyceae</taxon>
        <taxon>Suessiales</taxon>
        <taxon>Symbiodiniaceae</taxon>
        <taxon>Symbiodinium</taxon>
    </lineage>
</organism>
<accession>A0A1Q9CGL9</accession>
<dbReference type="OrthoDB" id="417750at2759"/>
<reference evidence="3 4" key="1">
    <citation type="submission" date="2016-02" db="EMBL/GenBank/DDBJ databases">
        <title>Genome analysis of coral dinoflagellate symbionts highlights evolutionary adaptations to a symbiotic lifestyle.</title>
        <authorList>
            <person name="Aranda M."/>
            <person name="Li Y."/>
            <person name="Liew Y.J."/>
            <person name="Baumgarten S."/>
            <person name="Simakov O."/>
            <person name="Wilson M."/>
            <person name="Piel J."/>
            <person name="Ashoor H."/>
            <person name="Bougouffa S."/>
            <person name="Bajic V.B."/>
            <person name="Ryu T."/>
            <person name="Ravasi T."/>
            <person name="Bayer T."/>
            <person name="Micklem G."/>
            <person name="Kim H."/>
            <person name="Bhak J."/>
            <person name="Lajeunesse T.C."/>
            <person name="Voolstra C.R."/>
        </authorList>
    </citation>
    <scope>NUCLEOTIDE SEQUENCE [LARGE SCALE GENOMIC DNA]</scope>
    <source>
        <strain evidence="3 4">CCMP2467</strain>
    </source>
</reference>
<keyword evidence="2" id="KW-0732">Signal</keyword>
<feature type="region of interest" description="Disordered" evidence="1">
    <location>
        <begin position="131"/>
        <end position="158"/>
    </location>
</feature>
<sequence length="246" mass="27886">MHGVWLFLDVGLGLASCRPDTMTAAEAKFYRDGYTHRTVLYDSMQDAKAEYGGALNFSAYRQGRDRQYLGVNGKNYYAKPWGNDSSNIQAVINGPSYWKRVYYRENIAARFAREDAEAAERKAQAEIAEALSNGAGEAPPRRSQSESALQKPKTLDAKDTYAPIKENMKPFVEKQGKPRIRAMEAGERLHFFNTLHNKYHMKAGGKNLEWNVSKQTHRSTKNELNWILSNYFRTDSHAVLKGAGHD</sequence>
<feature type="chain" id="PRO_5012163850" evidence="2">
    <location>
        <begin position="18"/>
        <end position="246"/>
    </location>
</feature>
<evidence type="ECO:0000313" key="3">
    <source>
        <dbReference type="EMBL" id="OLP82074.1"/>
    </source>
</evidence>
<name>A0A1Q9CGL9_SYMMI</name>
<dbReference type="OMA" id="INAPAYW"/>
<gene>
    <name evidence="3" type="ORF">AK812_SmicGene37301</name>
</gene>
<keyword evidence="4" id="KW-1185">Reference proteome</keyword>
<evidence type="ECO:0000256" key="2">
    <source>
        <dbReference type="SAM" id="SignalP"/>
    </source>
</evidence>
<comment type="caution">
    <text evidence="3">The sequence shown here is derived from an EMBL/GenBank/DDBJ whole genome shotgun (WGS) entry which is preliminary data.</text>
</comment>
<proteinExistence type="predicted"/>
<dbReference type="Proteomes" id="UP000186817">
    <property type="component" value="Unassembled WGS sequence"/>
</dbReference>
<dbReference type="AlphaFoldDB" id="A0A1Q9CGL9"/>
<evidence type="ECO:0000313" key="4">
    <source>
        <dbReference type="Proteomes" id="UP000186817"/>
    </source>
</evidence>
<protein>
    <submittedName>
        <fullName evidence="3">Uncharacterized protein</fullName>
    </submittedName>
</protein>